<dbReference type="HOGENOM" id="CLU_1049369_0_0_11"/>
<accession>H5XBZ0</accession>
<keyword evidence="4" id="KW-1185">Reference proteome</keyword>
<feature type="transmembrane region" description="Helical" evidence="2">
    <location>
        <begin position="44"/>
        <end position="64"/>
    </location>
</feature>
<feature type="region of interest" description="Disordered" evidence="1">
    <location>
        <begin position="222"/>
        <end position="245"/>
    </location>
</feature>
<dbReference type="STRING" id="882083.SacmaDRAFT_4594"/>
<dbReference type="InterPro" id="IPR046050">
    <property type="entry name" value="DUF6008"/>
</dbReference>
<feature type="transmembrane region" description="Helical" evidence="2">
    <location>
        <begin position="156"/>
        <end position="177"/>
    </location>
</feature>
<dbReference type="RefSeq" id="WP_009156155.1">
    <property type="nucleotide sequence ID" value="NZ_CM001439.1"/>
</dbReference>
<dbReference type="Pfam" id="PF19471">
    <property type="entry name" value="DUF6008"/>
    <property type="match status" value="1"/>
</dbReference>
<organism evidence="3 4">
    <name type="scientific">Saccharomonospora marina XMU15</name>
    <dbReference type="NCBI Taxonomy" id="882083"/>
    <lineage>
        <taxon>Bacteria</taxon>
        <taxon>Bacillati</taxon>
        <taxon>Actinomycetota</taxon>
        <taxon>Actinomycetes</taxon>
        <taxon>Pseudonocardiales</taxon>
        <taxon>Pseudonocardiaceae</taxon>
        <taxon>Saccharomonospora</taxon>
    </lineage>
</organism>
<evidence type="ECO:0000313" key="3">
    <source>
        <dbReference type="EMBL" id="EHR52777.1"/>
    </source>
</evidence>
<keyword evidence="2" id="KW-0472">Membrane</keyword>
<feature type="transmembrane region" description="Helical" evidence="2">
    <location>
        <begin position="19"/>
        <end position="37"/>
    </location>
</feature>
<dbReference type="Proteomes" id="UP000004926">
    <property type="component" value="Chromosome"/>
</dbReference>
<sequence>MQHSHASATTLEMLGAAGLFLWAVSMWAAVAVLVYAAHRVVRPWLYHGSACVIVVGMFGQIGHVQEHFAQVGYWAANPNERAWMTPWGTGLADGFGALVSGSPTLGMEILHLVGNFIFLAGLVGVVLITREAVHSKARKWGRMGAVMQGIHGLEHLALTVSVAAGSPAIGISTLFGLLEPGPGLWTYRIWWHLIANVVGTVIFVVACHHLWKERRGVAASFSPRVPQPRAPERTAESAAVTVAKD</sequence>
<dbReference type="eggNOG" id="ENOG502ZBMD">
    <property type="taxonomic scope" value="Bacteria"/>
</dbReference>
<proteinExistence type="predicted"/>
<evidence type="ECO:0000256" key="1">
    <source>
        <dbReference type="SAM" id="MobiDB-lite"/>
    </source>
</evidence>
<evidence type="ECO:0000313" key="4">
    <source>
        <dbReference type="Proteomes" id="UP000004926"/>
    </source>
</evidence>
<name>H5XBZ0_9PSEU</name>
<keyword evidence="2" id="KW-0812">Transmembrane</keyword>
<feature type="transmembrane region" description="Helical" evidence="2">
    <location>
        <begin position="109"/>
        <end position="129"/>
    </location>
</feature>
<evidence type="ECO:0000256" key="2">
    <source>
        <dbReference type="SAM" id="Phobius"/>
    </source>
</evidence>
<reference evidence="3 4" key="1">
    <citation type="journal article" date="2012" name="Stand. Genomic Sci.">
        <title>Genome sequence of the ocean sediment bacterium Saccharomonospora marina type strain (XMU15(T)).</title>
        <authorList>
            <person name="Klenk H.P."/>
            <person name="Lu M."/>
            <person name="Lucas S."/>
            <person name="Lapidus A."/>
            <person name="Copeland A."/>
            <person name="Pitluck S."/>
            <person name="Goodwin L.A."/>
            <person name="Han C."/>
            <person name="Tapia R."/>
            <person name="Brambilla E.M."/>
            <person name="Potter G."/>
            <person name="Land M."/>
            <person name="Ivanova N."/>
            <person name="Rohde M."/>
            <person name="Goker M."/>
            <person name="Detter J.C."/>
            <person name="Li W.J."/>
            <person name="Kyrpides N.C."/>
            <person name="Woyke T."/>
        </authorList>
    </citation>
    <scope>NUCLEOTIDE SEQUENCE [LARGE SCALE GENOMIC DNA]</scope>
    <source>
        <strain evidence="3 4">XMU15</strain>
    </source>
</reference>
<feature type="transmembrane region" description="Helical" evidence="2">
    <location>
        <begin position="189"/>
        <end position="211"/>
    </location>
</feature>
<protein>
    <submittedName>
        <fullName evidence="3">Uncharacterized protein</fullName>
    </submittedName>
</protein>
<keyword evidence="2" id="KW-1133">Transmembrane helix</keyword>
<dbReference type="AlphaFoldDB" id="H5XBZ0"/>
<gene>
    <name evidence="3" type="ORF">SacmaDRAFT_4594</name>
</gene>
<dbReference type="EMBL" id="CM001439">
    <property type="protein sequence ID" value="EHR52777.1"/>
    <property type="molecule type" value="Genomic_DNA"/>
</dbReference>